<evidence type="ECO:0000256" key="5">
    <source>
        <dbReference type="ARBA" id="ARBA00024227"/>
    </source>
</evidence>
<dbReference type="InterPro" id="IPR004408">
    <property type="entry name" value="Biotin_CoA_COase_ligase"/>
</dbReference>
<gene>
    <name evidence="7" type="primary">birA</name>
    <name evidence="7" type="ORF">GCM10012275_40860</name>
</gene>
<protein>
    <recommendedName>
        <fullName evidence="5">biotin--[biotin carboxyl-carrier protein] ligase</fullName>
        <ecNumber evidence="5">6.3.4.15</ecNumber>
    </recommendedName>
</protein>
<dbReference type="Gene3D" id="3.30.930.10">
    <property type="entry name" value="Bira Bifunctional Protein, Domain 2"/>
    <property type="match status" value="1"/>
</dbReference>
<keyword evidence="2" id="KW-0547">Nucleotide-binding</keyword>
<keyword evidence="1 7" id="KW-0436">Ligase</keyword>
<keyword evidence="8" id="KW-1185">Reference proteome</keyword>
<dbReference type="GO" id="GO:0005737">
    <property type="term" value="C:cytoplasm"/>
    <property type="evidence" value="ECO:0007669"/>
    <property type="project" value="TreeGrafter"/>
</dbReference>
<name>A0A8J3CH49_9PSEU</name>
<sequence>MAGGCPIGSVALLTDVERSQPGSDRRAHVAHVTPLGHAGGVTTDVLRAPLRAEVLREQLVEANRWVRLDVVERTGSTNTDLAGAARAGAPDRSVLIAEEQTAGRGRQQRDWTSPKGAGLYLSVLLRPPVPAQRVGWLPLLAGVVLAEVIDELTGVDAAVKWPNDLLVGPRRGKCAGILAEVVATQPEPAVVVGVGLNVSHRQEELPVGPGGLPATSLAIEGVTNTSREHLAIGFLRHLATAEAAWRAANGDAESSGLRAAYAQVCATIGQEVRVALPDGGELRGTAVDVDADGRLVVRDAAGELRAVAAGDVVHVRPLE</sequence>
<keyword evidence="4" id="KW-0092">Biotin</keyword>
<dbReference type="Gene3D" id="2.30.30.100">
    <property type="match status" value="1"/>
</dbReference>
<dbReference type="Pfam" id="PF02237">
    <property type="entry name" value="BPL_C"/>
    <property type="match status" value="1"/>
</dbReference>
<evidence type="ECO:0000259" key="6">
    <source>
        <dbReference type="PROSITE" id="PS51733"/>
    </source>
</evidence>
<reference evidence="7" key="2">
    <citation type="submission" date="2020-09" db="EMBL/GenBank/DDBJ databases">
        <authorList>
            <person name="Sun Q."/>
            <person name="Zhou Y."/>
        </authorList>
    </citation>
    <scope>NUCLEOTIDE SEQUENCE</scope>
    <source>
        <strain evidence="7">CGMCC 4.5737</strain>
    </source>
</reference>
<dbReference type="SUPFAM" id="SSF55681">
    <property type="entry name" value="Class II aaRS and biotin synthetases"/>
    <property type="match status" value="1"/>
</dbReference>
<evidence type="ECO:0000256" key="3">
    <source>
        <dbReference type="ARBA" id="ARBA00022840"/>
    </source>
</evidence>
<comment type="caution">
    <text evidence="7">The sequence shown here is derived from an EMBL/GenBank/DDBJ whole genome shotgun (WGS) entry which is preliminary data.</text>
</comment>
<dbReference type="InterPro" id="IPR003142">
    <property type="entry name" value="BPL_C"/>
</dbReference>
<feature type="domain" description="BPL/LPL catalytic" evidence="6">
    <location>
        <begin position="57"/>
        <end position="246"/>
    </location>
</feature>
<proteinExistence type="predicted"/>
<keyword evidence="3" id="KW-0067">ATP-binding</keyword>
<evidence type="ECO:0000256" key="4">
    <source>
        <dbReference type="ARBA" id="ARBA00023267"/>
    </source>
</evidence>
<dbReference type="EC" id="6.3.4.15" evidence="5"/>
<evidence type="ECO:0000313" key="8">
    <source>
        <dbReference type="Proteomes" id="UP000637578"/>
    </source>
</evidence>
<dbReference type="InterPro" id="IPR045864">
    <property type="entry name" value="aa-tRNA-synth_II/BPL/LPL"/>
</dbReference>
<dbReference type="Proteomes" id="UP000637578">
    <property type="component" value="Unassembled WGS sequence"/>
</dbReference>
<evidence type="ECO:0000313" key="7">
    <source>
        <dbReference type="EMBL" id="GGM66119.1"/>
    </source>
</evidence>
<dbReference type="Pfam" id="PF03099">
    <property type="entry name" value="BPL_LplA_LipB"/>
    <property type="match status" value="1"/>
</dbReference>
<dbReference type="GO" id="GO:0005524">
    <property type="term" value="F:ATP binding"/>
    <property type="evidence" value="ECO:0007669"/>
    <property type="project" value="UniProtKB-KW"/>
</dbReference>
<dbReference type="NCBIfam" id="TIGR00121">
    <property type="entry name" value="birA_ligase"/>
    <property type="match status" value="1"/>
</dbReference>
<organism evidence="7 8">
    <name type="scientific">Longimycelium tulufanense</name>
    <dbReference type="NCBI Taxonomy" id="907463"/>
    <lineage>
        <taxon>Bacteria</taxon>
        <taxon>Bacillati</taxon>
        <taxon>Actinomycetota</taxon>
        <taxon>Actinomycetes</taxon>
        <taxon>Pseudonocardiales</taxon>
        <taxon>Pseudonocardiaceae</taxon>
        <taxon>Longimycelium</taxon>
    </lineage>
</organism>
<accession>A0A8J3CH49</accession>
<dbReference type="AlphaFoldDB" id="A0A8J3CH49"/>
<reference evidence="7" key="1">
    <citation type="journal article" date="2014" name="Int. J. Syst. Evol. Microbiol.">
        <title>Complete genome sequence of Corynebacterium casei LMG S-19264T (=DSM 44701T), isolated from a smear-ripened cheese.</title>
        <authorList>
            <consortium name="US DOE Joint Genome Institute (JGI-PGF)"/>
            <person name="Walter F."/>
            <person name="Albersmeier A."/>
            <person name="Kalinowski J."/>
            <person name="Ruckert C."/>
        </authorList>
    </citation>
    <scope>NUCLEOTIDE SEQUENCE</scope>
    <source>
        <strain evidence="7">CGMCC 4.5737</strain>
    </source>
</reference>
<dbReference type="InterPro" id="IPR004143">
    <property type="entry name" value="BPL_LPL_catalytic"/>
</dbReference>
<evidence type="ECO:0000256" key="1">
    <source>
        <dbReference type="ARBA" id="ARBA00022598"/>
    </source>
</evidence>
<evidence type="ECO:0000256" key="2">
    <source>
        <dbReference type="ARBA" id="ARBA00022741"/>
    </source>
</evidence>
<dbReference type="CDD" id="cd16442">
    <property type="entry name" value="BPL"/>
    <property type="match status" value="1"/>
</dbReference>
<dbReference type="SUPFAM" id="SSF50037">
    <property type="entry name" value="C-terminal domain of transcriptional repressors"/>
    <property type="match status" value="1"/>
</dbReference>
<dbReference type="PANTHER" id="PTHR12835:SF5">
    <property type="entry name" value="BIOTIN--PROTEIN LIGASE"/>
    <property type="match status" value="1"/>
</dbReference>
<dbReference type="EMBL" id="BMMK01000020">
    <property type="protein sequence ID" value="GGM66119.1"/>
    <property type="molecule type" value="Genomic_DNA"/>
</dbReference>
<dbReference type="InterPro" id="IPR008988">
    <property type="entry name" value="Transcriptional_repressor_C"/>
</dbReference>
<dbReference type="PROSITE" id="PS51733">
    <property type="entry name" value="BPL_LPL_CATALYTIC"/>
    <property type="match status" value="1"/>
</dbReference>
<dbReference type="GO" id="GO:0004077">
    <property type="term" value="F:biotin--[biotin carboxyl-carrier protein] ligase activity"/>
    <property type="evidence" value="ECO:0007669"/>
    <property type="project" value="UniProtKB-EC"/>
</dbReference>
<dbReference type="PANTHER" id="PTHR12835">
    <property type="entry name" value="BIOTIN PROTEIN LIGASE"/>
    <property type="match status" value="1"/>
</dbReference>